<dbReference type="PANTHER" id="PTHR47706">
    <property type="entry name" value="NMRA-LIKE FAMILY PROTEIN"/>
    <property type="match status" value="1"/>
</dbReference>
<dbReference type="AlphaFoldDB" id="A0A6A6S5D9"/>
<organism evidence="5 6">
    <name type="scientific">Massarina eburnea CBS 473.64</name>
    <dbReference type="NCBI Taxonomy" id="1395130"/>
    <lineage>
        <taxon>Eukaryota</taxon>
        <taxon>Fungi</taxon>
        <taxon>Dikarya</taxon>
        <taxon>Ascomycota</taxon>
        <taxon>Pezizomycotina</taxon>
        <taxon>Dothideomycetes</taxon>
        <taxon>Pleosporomycetidae</taxon>
        <taxon>Pleosporales</taxon>
        <taxon>Massarineae</taxon>
        <taxon>Massarinaceae</taxon>
        <taxon>Massarina</taxon>
    </lineage>
</organism>
<name>A0A6A6S5D9_9PLEO</name>
<reference evidence="5" key="1">
    <citation type="journal article" date="2020" name="Stud. Mycol.">
        <title>101 Dothideomycetes genomes: a test case for predicting lifestyles and emergence of pathogens.</title>
        <authorList>
            <person name="Haridas S."/>
            <person name="Albert R."/>
            <person name="Binder M."/>
            <person name="Bloem J."/>
            <person name="Labutti K."/>
            <person name="Salamov A."/>
            <person name="Andreopoulos B."/>
            <person name="Baker S."/>
            <person name="Barry K."/>
            <person name="Bills G."/>
            <person name="Bluhm B."/>
            <person name="Cannon C."/>
            <person name="Castanera R."/>
            <person name="Culley D."/>
            <person name="Daum C."/>
            <person name="Ezra D."/>
            <person name="Gonzalez J."/>
            <person name="Henrissat B."/>
            <person name="Kuo A."/>
            <person name="Liang C."/>
            <person name="Lipzen A."/>
            <person name="Lutzoni F."/>
            <person name="Magnuson J."/>
            <person name="Mondo S."/>
            <person name="Nolan M."/>
            <person name="Ohm R."/>
            <person name="Pangilinan J."/>
            <person name="Park H.-J."/>
            <person name="Ramirez L."/>
            <person name="Alfaro M."/>
            <person name="Sun H."/>
            <person name="Tritt A."/>
            <person name="Yoshinaga Y."/>
            <person name="Zwiers L.-H."/>
            <person name="Turgeon B."/>
            <person name="Goodwin S."/>
            <person name="Spatafora J."/>
            <person name="Crous P."/>
            <person name="Grigoriev I."/>
        </authorList>
    </citation>
    <scope>NUCLEOTIDE SEQUENCE</scope>
    <source>
        <strain evidence="5">CBS 473.64</strain>
    </source>
</reference>
<dbReference type="Proteomes" id="UP000799753">
    <property type="component" value="Unassembled WGS sequence"/>
</dbReference>
<evidence type="ECO:0000256" key="3">
    <source>
        <dbReference type="ARBA" id="ARBA00023002"/>
    </source>
</evidence>
<protein>
    <submittedName>
        <fullName evidence="5">NAD(P)-binding protein</fullName>
    </submittedName>
</protein>
<dbReference type="GO" id="GO:0016491">
    <property type="term" value="F:oxidoreductase activity"/>
    <property type="evidence" value="ECO:0007669"/>
    <property type="project" value="UniProtKB-KW"/>
</dbReference>
<dbReference type="InterPro" id="IPR051609">
    <property type="entry name" value="NmrA/Isoflavone_reductase-like"/>
</dbReference>
<dbReference type="InterPro" id="IPR008030">
    <property type="entry name" value="NmrA-like"/>
</dbReference>
<proteinExistence type="inferred from homology"/>
<keyword evidence="2" id="KW-0521">NADP</keyword>
<dbReference type="InterPro" id="IPR036291">
    <property type="entry name" value="NAD(P)-bd_dom_sf"/>
</dbReference>
<dbReference type="Gene3D" id="3.90.25.10">
    <property type="entry name" value="UDP-galactose 4-epimerase, domain 1"/>
    <property type="match status" value="1"/>
</dbReference>
<dbReference type="Pfam" id="PF05368">
    <property type="entry name" value="NmrA"/>
    <property type="match status" value="1"/>
</dbReference>
<dbReference type="PANTHER" id="PTHR47706:SF4">
    <property type="entry name" value="NMRA-LIKE DOMAIN-CONTAINING PROTEIN"/>
    <property type="match status" value="1"/>
</dbReference>
<evidence type="ECO:0000313" key="5">
    <source>
        <dbReference type="EMBL" id="KAF2642291.1"/>
    </source>
</evidence>
<evidence type="ECO:0000259" key="4">
    <source>
        <dbReference type="Pfam" id="PF05368"/>
    </source>
</evidence>
<dbReference type="OrthoDB" id="10000533at2759"/>
<evidence type="ECO:0000256" key="1">
    <source>
        <dbReference type="ARBA" id="ARBA00005725"/>
    </source>
</evidence>
<comment type="similarity">
    <text evidence="1">Belongs to the NmrA-type oxidoreductase family. Isoflavone reductase subfamily.</text>
</comment>
<dbReference type="SUPFAM" id="SSF51735">
    <property type="entry name" value="NAD(P)-binding Rossmann-fold domains"/>
    <property type="match status" value="1"/>
</dbReference>
<dbReference type="Gene3D" id="3.40.50.720">
    <property type="entry name" value="NAD(P)-binding Rossmann-like Domain"/>
    <property type="match status" value="1"/>
</dbReference>
<sequence length="317" mass="35577">MVKIAVAGGTGNVATEIMRAAIASQKHTVTIFTRKAPSTSTPGVNYKEVDYHDRSALTEALKGYDVCLSFFIVHQDTDNIAQKNLIHASIAAGVRRFAPSEWGIKNNSGVPPYANKDIIAAYLPSIPETQSPDPKLEYCLFQPSIFMDYFAHPSPLSPNLITWPFFIDFENRRAMVLDKGDQPIAVTAIADISNMLALALEDERPWPNVGGMRGARTCINEILALGKKLRGGEWQVEYVKGEDIENDVLNTSWVPQMSHPVIPDDNREKFSKDFVIMFFKGILRGCWNVSDEWNQQFPEYKFVGLEEYLTKAWEGKP</sequence>
<evidence type="ECO:0000313" key="6">
    <source>
        <dbReference type="Proteomes" id="UP000799753"/>
    </source>
</evidence>
<feature type="domain" description="NmrA-like" evidence="4">
    <location>
        <begin position="3"/>
        <end position="309"/>
    </location>
</feature>
<keyword evidence="6" id="KW-1185">Reference proteome</keyword>
<gene>
    <name evidence="5" type="ORF">P280DRAFT_262587</name>
</gene>
<accession>A0A6A6S5D9</accession>
<keyword evidence="3" id="KW-0560">Oxidoreductase</keyword>
<dbReference type="EMBL" id="MU006781">
    <property type="protein sequence ID" value="KAF2642291.1"/>
    <property type="molecule type" value="Genomic_DNA"/>
</dbReference>
<evidence type="ECO:0000256" key="2">
    <source>
        <dbReference type="ARBA" id="ARBA00022857"/>
    </source>
</evidence>